<dbReference type="GO" id="GO:0006106">
    <property type="term" value="P:fumarate metabolic process"/>
    <property type="evidence" value="ECO:0007669"/>
    <property type="project" value="InterPro"/>
</dbReference>
<feature type="binding site" evidence="3">
    <location>
        <position position="188"/>
    </location>
    <ligand>
        <name>substrate</name>
    </ligand>
</feature>
<dbReference type="NCBIfam" id="NF008909">
    <property type="entry name" value="PRK12273.1"/>
    <property type="match status" value="1"/>
</dbReference>
<comment type="miscellaneous">
    <text evidence="3">There are 2 substrate-binding sites: the catalytic A site, and the non-catalytic B site that may play a role in the transfer of substrate or product between the active site and the solvent. Alternatively, the B site may bind allosteric effectors.</text>
</comment>
<evidence type="ECO:0000259" key="5">
    <source>
        <dbReference type="Pfam" id="PF10415"/>
    </source>
</evidence>
<protein>
    <recommendedName>
        <fullName evidence="3">Fumarate hydratase class II</fullName>
        <shortName evidence="3">Fumarase C</shortName>
        <ecNumber evidence="3">4.2.1.2</ecNumber>
    </recommendedName>
    <alternativeName>
        <fullName evidence="3">Aerobic fumarase</fullName>
    </alternativeName>
    <alternativeName>
        <fullName evidence="3">Iron-independent fumarase</fullName>
    </alternativeName>
</protein>
<comment type="subunit">
    <text evidence="3">Homotetramer.</text>
</comment>
<dbReference type="InterPro" id="IPR005677">
    <property type="entry name" value="Fum_hydII"/>
</dbReference>
<dbReference type="EC" id="4.2.1.2" evidence="3"/>
<dbReference type="SUPFAM" id="SSF48557">
    <property type="entry name" value="L-aspartase-like"/>
    <property type="match status" value="1"/>
</dbReference>
<dbReference type="PRINTS" id="PR00145">
    <property type="entry name" value="ARGSUCLYASE"/>
</dbReference>
<dbReference type="GO" id="GO:0005737">
    <property type="term" value="C:cytoplasm"/>
    <property type="evidence" value="ECO:0007669"/>
    <property type="project" value="UniProtKB-SubCell"/>
</dbReference>
<dbReference type="InterPro" id="IPR000362">
    <property type="entry name" value="Fumarate_lyase_fam"/>
</dbReference>
<dbReference type="AlphaFoldDB" id="A0A248VI57"/>
<feature type="binding site" description="in site B" evidence="3">
    <location>
        <begin position="130"/>
        <end position="133"/>
    </location>
    <ligand>
        <name>substrate</name>
    </ligand>
</feature>
<feature type="active site" evidence="3">
    <location>
        <position position="319"/>
    </location>
</feature>
<dbReference type="Gene3D" id="1.10.275.10">
    <property type="entry name" value="Fumarase/aspartase (N-terminal domain)"/>
    <property type="match status" value="1"/>
</dbReference>
<comment type="similarity">
    <text evidence="1 3">Belongs to the class-II fumarase/aspartase family. Fumarase subfamily.</text>
</comment>
<dbReference type="RefSeq" id="WP_095418586.1">
    <property type="nucleotide sequence ID" value="NZ_CP022989.1"/>
</dbReference>
<evidence type="ECO:0000256" key="3">
    <source>
        <dbReference type="HAMAP-Rule" id="MF_00743"/>
    </source>
</evidence>
<comment type="pathway">
    <text evidence="3">Carbohydrate metabolism; tricarboxylic acid cycle; (S)-malate from fumarate: step 1/1.</text>
</comment>
<evidence type="ECO:0000256" key="2">
    <source>
        <dbReference type="ARBA" id="ARBA00023239"/>
    </source>
</evidence>
<keyword evidence="3" id="KW-0816">Tricarboxylic acid cycle</keyword>
<dbReference type="PROSITE" id="PS00163">
    <property type="entry name" value="FUMARATE_LYASES"/>
    <property type="match status" value="1"/>
</dbReference>
<dbReference type="Pfam" id="PF10415">
    <property type="entry name" value="FumaraseC_C"/>
    <property type="match status" value="1"/>
</dbReference>
<feature type="domain" description="Fumarate lyase N-terminal" evidence="4">
    <location>
        <begin position="13"/>
        <end position="343"/>
    </location>
</feature>
<keyword evidence="2 3" id="KW-0456">Lyase</keyword>
<feature type="binding site" evidence="3">
    <location>
        <begin position="325"/>
        <end position="327"/>
    </location>
    <ligand>
        <name>substrate</name>
    </ligand>
</feature>
<name>A0A248VI57_9BURK</name>
<sequence length="466" mass="49775">MTEDVRLERDTFGEIAVPNARLWGAQTQRSLQNFRISTEKQSPELITALAVIKRAAAEVNLGLGVLDESKAKAIMQAADEIIDGKHPDEFPLAVWQTGSGTQTNMNLNEVIANRASELLGGERGEARKVHPNDDVNRGQSSNDVFPTAMHVAAAYAIVKHLLPALKTLRDTLDGKAKAFADIVKIGRTHLQDATPLTLGQEFSGYVAQLEHGIRHVESALPHLYELAQGGTAVGTGLNAHPQFADKVAAAIGKLTGLPFVSAPNKFEVMAAADALVFAHGALKTVAASLNKIANDVRWLASGPRCGLGELSIPENEPGSSIMPGKVNPTQSEALTMLCSQVFGNDVAVNIGGASGNFELNVFRPMIAHNVLQSVRLLADGAHSFNDNCAVGIEPNRERIDTLLNESLMLVTALNPHIGYDKAAKIAKKAHKEGTTLKAAALALGFVTEQQFDEWVRPNDMVGHPAA</sequence>
<dbReference type="PANTHER" id="PTHR11444">
    <property type="entry name" value="ASPARTATEAMMONIA/ARGININOSUCCINATE/ADENYLOSUCCINATE LYASE"/>
    <property type="match status" value="1"/>
</dbReference>
<dbReference type="Gene3D" id="1.20.200.10">
    <property type="entry name" value="Fumarase/aspartase (Central domain)"/>
    <property type="match status" value="1"/>
</dbReference>
<evidence type="ECO:0000313" key="6">
    <source>
        <dbReference type="EMBL" id="ASV98514.1"/>
    </source>
</evidence>
<evidence type="ECO:0000259" key="4">
    <source>
        <dbReference type="Pfam" id="PF00206"/>
    </source>
</evidence>
<dbReference type="CDD" id="cd01362">
    <property type="entry name" value="Fumarase_classII"/>
    <property type="match status" value="1"/>
</dbReference>
<comment type="subcellular location">
    <subcellularLocation>
        <location evidence="3">Cytoplasm</location>
    </subcellularLocation>
</comment>
<dbReference type="FunFam" id="1.20.200.10:FF:000001">
    <property type="entry name" value="Fumarate hydratase, mitochondrial"/>
    <property type="match status" value="1"/>
</dbReference>
<dbReference type="FunFam" id="1.10.40.30:FF:000002">
    <property type="entry name" value="Fumarate hydratase class II"/>
    <property type="match status" value="1"/>
</dbReference>
<dbReference type="Proteomes" id="UP000215158">
    <property type="component" value="Chromosome 1"/>
</dbReference>
<dbReference type="GO" id="GO:0004333">
    <property type="term" value="F:fumarate hydratase activity"/>
    <property type="evidence" value="ECO:0007669"/>
    <property type="project" value="UniProtKB-UniRule"/>
</dbReference>
<dbReference type="OrthoDB" id="9802809at2"/>
<feature type="binding site" evidence="3">
    <location>
        <begin position="99"/>
        <end position="101"/>
    </location>
    <ligand>
        <name>substrate</name>
    </ligand>
</feature>
<dbReference type="InterPro" id="IPR008948">
    <property type="entry name" value="L-Aspartase-like"/>
</dbReference>
<dbReference type="PRINTS" id="PR00149">
    <property type="entry name" value="FUMRATELYASE"/>
</dbReference>
<dbReference type="InterPro" id="IPR020557">
    <property type="entry name" value="Fumarate_lyase_CS"/>
</dbReference>
<comment type="catalytic activity">
    <reaction evidence="3">
        <text>(S)-malate = fumarate + H2O</text>
        <dbReference type="Rhea" id="RHEA:12460"/>
        <dbReference type="ChEBI" id="CHEBI:15377"/>
        <dbReference type="ChEBI" id="CHEBI:15589"/>
        <dbReference type="ChEBI" id="CHEBI:29806"/>
        <dbReference type="EC" id="4.2.1.2"/>
    </reaction>
</comment>
<dbReference type="PANTHER" id="PTHR11444:SF1">
    <property type="entry name" value="FUMARATE HYDRATASE, MITOCHONDRIAL"/>
    <property type="match status" value="1"/>
</dbReference>
<dbReference type="NCBIfam" id="TIGR00979">
    <property type="entry name" value="fumC_II"/>
    <property type="match status" value="1"/>
</dbReference>
<accession>A0A248VI57</accession>
<dbReference type="InterPro" id="IPR022761">
    <property type="entry name" value="Fumarate_lyase_N"/>
</dbReference>
<dbReference type="FunFam" id="1.10.275.10:FF:000001">
    <property type="entry name" value="Fumarate hydratase, mitochondrial"/>
    <property type="match status" value="1"/>
</dbReference>
<evidence type="ECO:0000256" key="1">
    <source>
        <dbReference type="ARBA" id="ARBA00009084"/>
    </source>
</evidence>
<dbReference type="GO" id="GO:0006099">
    <property type="term" value="P:tricarboxylic acid cycle"/>
    <property type="evidence" value="ECO:0007669"/>
    <property type="project" value="UniProtKB-UniRule"/>
</dbReference>
<dbReference type="Pfam" id="PF00206">
    <property type="entry name" value="Lyase_1"/>
    <property type="match status" value="1"/>
</dbReference>
<keyword evidence="7" id="KW-1185">Reference proteome</keyword>
<feature type="binding site" evidence="3">
    <location>
        <begin position="140"/>
        <end position="142"/>
    </location>
    <ligand>
        <name>substrate</name>
    </ligand>
</feature>
<dbReference type="HAMAP" id="MF_00743">
    <property type="entry name" value="FumaraseC"/>
    <property type="match status" value="1"/>
</dbReference>
<gene>
    <name evidence="3 6" type="primary">fumC</name>
    <name evidence="6" type="ORF">CJU94_10195</name>
</gene>
<organism evidence="6 7">
    <name type="scientific">Paraburkholderia aromaticivorans</name>
    <dbReference type="NCBI Taxonomy" id="2026199"/>
    <lineage>
        <taxon>Bacteria</taxon>
        <taxon>Pseudomonadati</taxon>
        <taxon>Pseudomonadota</taxon>
        <taxon>Betaproteobacteria</taxon>
        <taxon>Burkholderiales</taxon>
        <taxon>Burkholderiaceae</taxon>
        <taxon>Paraburkholderia</taxon>
    </lineage>
</organism>
<keyword evidence="3" id="KW-0963">Cytoplasm</keyword>
<evidence type="ECO:0000313" key="7">
    <source>
        <dbReference type="Proteomes" id="UP000215158"/>
    </source>
</evidence>
<reference evidence="6 7" key="1">
    <citation type="submission" date="2017-08" db="EMBL/GenBank/DDBJ databases">
        <title>Identification and genetic characteristics of simultaneous BTEX- and naphthalene-degrading Paraburkholderia sp. BN5 isolated from petroleum-contaminated soil.</title>
        <authorList>
            <person name="Lee Y."/>
            <person name="Jeon C.O."/>
        </authorList>
    </citation>
    <scope>NUCLEOTIDE SEQUENCE [LARGE SCALE GENOMIC DNA]</scope>
    <source>
        <strain evidence="6 7">BN5</strain>
    </source>
</reference>
<dbReference type="UniPathway" id="UPA00223">
    <property type="reaction ID" value="UER01007"/>
</dbReference>
<comment type="function">
    <text evidence="3">Involved in the TCA cycle. Catalyzes the stereospecific interconversion of fumarate to L-malate.</text>
</comment>
<proteinExistence type="inferred from homology"/>
<feature type="binding site" evidence="3">
    <location>
        <position position="320"/>
    </location>
    <ligand>
        <name>substrate</name>
    </ligand>
</feature>
<dbReference type="GO" id="GO:0006108">
    <property type="term" value="P:malate metabolic process"/>
    <property type="evidence" value="ECO:0007669"/>
    <property type="project" value="TreeGrafter"/>
</dbReference>
<dbReference type="Gene3D" id="1.10.40.30">
    <property type="entry name" value="Fumarase/aspartase (C-terminal domain)"/>
    <property type="match status" value="1"/>
</dbReference>
<dbReference type="KEGG" id="parb:CJU94_10195"/>
<dbReference type="InterPro" id="IPR018951">
    <property type="entry name" value="Fumarase_C_C"/>
</dbReference>
<dbReference type="InterPro" id="IPR024083">
    <property type="entry name" value="Fumarase/histidase_N"/>
</dbReference>
<feature type="domain" description="Fumarase C C-terminal" evidence="5">
    <location>
        <begin position="409"/>
        <end position="461"/>
    </location>
</feature>
<feature type="site" description="Important for catalytic activity" evidence="3">
    <location>
        <position position="332"/>
    </location>
</feature>
<dbReference type="EMBL" id="CP022989">
    <property type="protein sequence ID" value="ASV98514.1"/>
    <property type="molecule type" value="Genomic_DNA"/>
</dbReference>
<feature type="active site" description="Proton donor/acceptor" evidence="3">
    <location>
        <position position="189"/>
    </location>
</feature>